<evidence type="ECO:0000256" key="1">
    <source>
        <dbReference type="SAM" id="MobiDB-lite"/>
    </source>
</evidence>
<protein>
    <submittedName>
        <fullName evidence="2">Uncharacterized protein</fullName>
    </submittedName>
</protein>
<dbReference type="EMBL" id="JARIHO010000133">
    <property type="protein sequence ID" value="KAJ7301531.1"/>
    <property type="molecule type" value="Genomic_DNA"/>
</dbReference>
<feature type="region of interest" description="Disordered" evidence="1">
    <location>
        <begin position="33"/>
        <end position="64"/>
    </location>
</feature>
<sequence length="162" mass="19053">MARKAPPPMKSQYSAGPTDYELKALQHARNEKARLRMARSNSQQPRKRAELKTRSLEEQQEAAERNKVYQARYREKYATVATFALYSNVRPRHRQDLRIWEALRRREVYKAKFGPEAYAAWRQAKRERRRRARAKLRAKEAYHSGDEAEADADHPAPGHAKH</sequence>
<evidence type="ECO:0000313" key="3">
    <source>
        <dbReference type="Proteomes" id="UP001218218"/>
    </source>
</evidence>
<feature type="compositionally biased region" description="Basic and acidic residues" evidence="1">
    <location>
        <begin position="47"/>
        <end position="64"/>
    </location>
</feature>
<comment type="caution">
    <text evidence="2">The sequence shown here is derived from an EMBL/GenBank/DDBJ whole genome shotgun (WGS) entry which is preliminary data.</text>
</comment>
<keyword evidence="3" id="KW-1185">Reference proteome</keyword>
<organism evidence="2 3">
    <name type="scientific">Mycena albidolilacea</name>
    <dbReference type="NCBI Taxonomy" id="1033008"/>
    <lineage>
        <taxon>Eukaryota</taxon>
        <taxon>Fungi</taxon>
        <taxon>Dikarya</taxon>
        <taxon>Basidiomycota</taxon>
        <taxon>Agaricomycotina</taxon>
        <taxon>Agaricomycetes</taxon>
        <taxon>Agaricomycetidae</taxon>
        <taxon>Agaricales</taxon>
        <taxon>Marasmiineae</taxon>
        <taxon>Mycenaceae</taxon>
        <taxon>Mycena</taxon>
    </lineage>
</organism>
<feature type="compositionally biased region" description="Basic residues" evidence="1">
    <location>
        <begin position="126"/>
        <end position="136"/>
    </location>
</feature>
<accession>A0AAD6YXZ9</accession>
<proteinExistence type="predicted"/>
<dbReference type="Proteomes" id="UP001218218">
    <property type="component" value="Unassembled WGS sequence"/>
</dbReference>
<reference evidence="2" key="1">
    <citation type="submission" date="2023-03" db="EMBL/GenBank/DDBJ databases">
        <title>Massive genome expansion in bonnet fungi (Mycena s.s.) driven by repeated elements and novel gene families across ecological guilds.</title>
        <authorList>
            <consortium name="Lawrence Berkeley National Laboratory"/>
            <person name="Harder C.B."/>
            <person name="Miyauchi S."/>
            <person name="Viragh M."/>
            <person name="Kuo A."/>
            <person name="Thoen E."/>
            <person name="Andreopoulos B."/>
            <person name="Lu D."/>
            <person name="Skrede I."/>
            <person name="Drula E."/>
            <person name="Henrissat B."/>
            <person name="Morin E."/>
            <person name="Kohler A."/>
            <person name="Barry K."/>
            <person name="LaButti K."/>
            <person name="Morin E."/>
            <person name="Salamov A."/>
            <person name="Lipzen A."/>
            <person name="Mereny Z."/>
            <person name="Hegedus B."/>
            <person name="Baldrian P."/>
            <person name="Stursova M."/>
            <person name="Weitz H."/>
            <person name="Taylor A."/>
            <person name="Grigoriev I.V."/>
            <person name="Nagy L.G."/>
            <person name="Martin F."/>
            <person name="Kauserud H."/>
        </authorList>
    </citation>
    <scope>NUCLEOTIDE SEQUENCE</scope>
    <source>
        <strain evidence="2">CBHHK002</strain>
    </source>
</reference>
<dbReference type="AlphaFoldDB" id="A0AAD6YXZ9"/>
<feature type="region of interest" description="Disordered" evidence="1">
    <location>
        <begin position="126"/>
        <end position="162"/>
    </location>
</feature>
<evidence type="ECO:0000313" key="2">
    <source>
        <dbReference type="EMBL" id="KAJ7301531.1"/>
    </source>
</evidence>
<gene>
    <name evidence="2" type="ORF">DFH08DRAFT_827488</name>
</gene>
<feature type="compositionally biased region" description="Basic and acidic residues" evidence="1">
    <location>
        <begin position="137"/>
        <end position="156"/>
    </location>
</feature>
<name>A0AAD6YXZ9_9AGAR</name>